<dbReference type="EMBL" id="JANRHJ010000004">
    <property type="protein sequence ID" value="MCR8873393.1"/>
    <property type="molecule type" value="Genomic_DNA"/>
</dbReference>
<comment type="caution">
    <text evidence="1">The sequence shown here is derived from an EMBL/GenBank/DDBJ whole genome shotgun (WGS) entry which is preliminary data.</text>
</comment>
<proteinExistence type="predicted"/>
<gene>
    <name evidence="1" type="ORF">NW209_05055</name>
</gene>
<evidence type="ECO:0000313" key="2">
    <source>
        <dbReference type="Proteomes" id="UP001204579"/>
    </source>
</evidence>
<protein>
    <recommendedName>
        <fullName evidence="3">Methyltransferase domain-containing protein</fullName>
    </recommendedName>
</protein>
<evidence type="ECO:0008006" key="3">
    <source>
        <dbReference type="Google" id="ProtNLM"/>
    </source>
</evidence>
<dbReference type="RefSeq" id="WP_235300396.1">
    <property type="nucleotide sequence ID" value="NZ_CALULB010000013.1"/>
</dbReference>
<sequence>MTNILLRSWNWCRRFRHRCGYGVHSPSDFFLVTSVVYEQWPFYAYGPLHHLRRVVAFLPHYREKVDRFLFRLVNHLQPSLLIEVGTGSGISTRYMSEACTSMQVYTLADKREDAVERILSSKENITYLTEGTIDTLERLKKEGIRPDLVHIGNTPYYREAVEALLPLADTGTCFIIGTPYADASKKSWWKELVADERTGVTFDLYDVGLVFFDKRRAKEHRIINFL</sequence>
<dbReference type="AlphaFoldDB" id="A0AAW5MYJ2"/>
<keyword evidence="2" id="KW-1185">Reference proteome</keyword>
<dbReference type="Gene3D" id="3.40.50.150">
    <property type="entry name" value="Vaccinia Virus protein VP39"/>
    <property type="match status" value="1"/>
</dbReference>
<name>A0AAW5MYJ2_9BACT</name>
<dbReference type="Proteomes" id="UP001204579">
    <property type="component" value="Unassembled WGS sequence"/>
</dbReference>
<dbReference type="InterPro" id="IPR029063">
    <property type="entry name" value="SAM-dependent_MTases_sf"/>
</dbReference>
<evidence type="ECO:0000313" key="1">
    <source>
        <dbReference type="EMBL" id="MCR8873393.1"/>
    </source>
</evidence>
<dbReference type="SUPFAM" id="SSF53335">
    <property type="entry name" value="S-adenosyl-L-methionine-dependent methyltransferases"/>
    <property type="match status" value="1"/>
</dbReference>
<organism evidence="1 2">
    <name type="scientific">Phocaeicola barnesiae</name>
    <dbReference type="NCBI Taxonomy" id="376804"/>
    <lineage>
        <taxon>Bacteria</taxon>
        <taxon>Pseudomonadati</taxon>
        <taxon>Bacteroidota</taxon>
        <taxon>Bacteroidia</taxon>
        <taxon>Bacteroidales</taxon>
        <taxon>Bacteroidaceae</taxon>
        <taxon>Phocaeicola</taxon>
    </lineage>
</organism>
<reference evidence="1 2" key="1">
    <citation type="submission" date="2022-08" db="EMBL/GenBank/DDBJ databases">
        <authorList>
            <person name="Zeman M."/>
            <person name="Kubasova T."/>
        </authorList>
    </citation>
    <scope>NUCLEOTIDE SEQUENCE [LARGE SCALE GENOMIC DNA]</scope>
    <source>
        <strain evidence="1 2">ET62</strain>
    </source>
</reference>
<accession>A0AAW5MYJ2</accession>